<feature type="transmembrane region" description="Helical" evidence="1">
    <location>
        <begin position="6"/>
        <end position="24"/>
    </location>
</feature>
<accession>A0ABX0G6U1</accession>
<name>A0ABX0G6U1_9RHOB</name>
<organism evidence="2 3">
    <name type="scientific">Rhodobacter calidifons</name>
    <dbReference type="NCBI Taxonomy" id="2715277"/>
    <lineage>
        <taxon>Bacteria</taxon>
        <taxon>Pseudomonadati</taxon>
        <taxon>Pseudomonadota</taxon>
        <taxon>Alphaproteobacteria</taxon>
        <taxon>Rhodobacterales</taxon>
        <taxon>Rhodobacter group</taxon>
        <taxon>Rhodobacter</taxon>
    </lineage>
</organism>
<gene>
    <name evidence="2" type="ORF">G8O29_08715</name>
</gene>
<dbReference type="EMBL" id="JAANHS010000005">
    <property type="protein sequence ID" value="NHB76821.1"/>
    <property type="molecule type" value="Genomic_DNA"/>
</dbReference>
<dbReference type="Proteomes" id="UP001515660">
    <property type="component" value="Unassembled WGS sequence"/>
</dbReference>
<keyword evidence="1" id="KW-0812">Transmembrane</keyword>
<evidence type="ECO:0000313" key="3">
    <source>
        <dbReference type="Proteomes" id="UP001515660"/>
    </source>
</evidence>
<evidence type="ECO:0000313" key="2">
    <source>
        <dbReference type="EMBL" id="NHB76821.1"/>
    </source>
</evidence>
<reference evidence="2 3" key="1">
    <citation type="journal article" date="2022" name="Microorganisms">
        <title>Genome Sequence and Characterization of a Xanthorhodopsin-Containing, Aerobic Anoxygenic Phototrophic Rhodobacter Species, Isolated from Mesophilic Conditions at Yellowstone National Park.</title>
        <authorList>
            <person name="Kyndt J.A."/>
            <person name="Robertson S."/>
            <person name="Shoffstall I.B."/>
            <person name="Ramaley R.F."/>
            <person name="Meyer T.E."/>
        </authorList>
    </citation>
    <scope>NUCLEOTIDE SEQUENCE [LARGE SCALE GENOMIC DNA]</scope>
    <source>
        <strain evidence="2 3">M37P</strain>
    </source>
</reference>
<keyword evidence="1" id="KW-0472">Membrane</keyword>
<keyword evidence="1" id="KW-1133">Transmembrane helix</keyword>
<evidence type="ECO:0000256" key="1">
    <source>
        <dbReference type="SAM" id="Phobius"/>
    </source>
</evidence>
<sequence length="57" mass="6135">MDGALGFLTFGTLGFVAAFAYLSARATEKRRREGGPKSALARGKYAKIEEEAAARRV</sequence>
<dbReference type="RefSeq" id="WP_166402853.1">
    <property type="nucleotide sequence ID" value="NZ_JAANHS010000005.1"/>
</dbReference>
<keyword evidence="3" id="KW-1185">Reference proteome</keyword>
<proteinExistence type="predicted"/>
<comment type="caution">
    <text evidence="2">The sequence shown here is derived from an EMBL/GenBank/DDBJ whole genome shotgun (WGS) entry which is preliminary data.</text>
</comment>
<protein>
    <submittedName>
        <fullName evidence="2">Uncharacterized protein</fullName>
    </submittedName>
</protein>